<dbReference type="InterPro" id="IPR007219">
    <property type="entry name" value="XnlR_reg_dom"/>
</dbReference>
<dbReference type="Gene3D" id="4.10.240.10">
    <property type="entry name" value="Zn(2)-C6 fungal-type DNA-binding domain"/>
    <property type="match status" value="1"/>
</dbReference>
<dbReference type="InterPro" id="IPR052761">
    <property type="entry name" value="Fungal_Detox/Toxin_TFs"/>
</dbReference>
<dbReference type="Pfam" id="PF04082">
    <property type="entry name" value="Fungal_trans"/>
    <property type="match status" value="1"/>
</dbReference>
<dbReference type="SMART" id="SM00066">
    <property type="entry name" value="GAL4"/>
    <property type="match status" value="1"/>
</dbReference>
<dbReference type="CDD" id="cd12148">
    <property type="entry name" value="fungal_TF_MHR"/>
    <property type="match status" value="1"/>
</dbReference>
<dbReference type="GO" id="GO:0003677">
    <property type="term" value="F:DNA binding"/>
    <property type="evidence" value="ECO:0007669"/>
    <property type="project" value="InterPro"/>
</dbReference>
<evidence type="ECO:0000259" key="4">
    <source>
        <dbReference type="PROSITE" id="PS50048"/>
    </source>
</evidence>
<dbReference type="GO" id="GO:0006351">
    <property type="term" value="P:DNA-templated transcription"/>
    <property type="evidence" value="ECO:0007669"/>
    <property type="project" value="InterPro"/>
</dbReference>
<dbReference type="GO" id="GO:0008270">
    <property type="term" value="F:zinc ion binding"/>
    <property type="evidence" value="ECO:0007669"/>
    <property type="project" value="InterPro"/>
</dbReference>
<dbReference type="SMART" id="SM00906">
    <property type="entry name" value="Fungal_trans"/>
    <property type="match status" value="1"/>
</dbReference>
<evidence type="ECO:0000256" key="2">
    <source>
        <dbReference type="ARBA" id="ARBA00023242"/>
    </source>
</evidence>
<reference evidence="5 6" key="1">
    <citation type="journal article" date="2012" name="PLoS Pathog.">
        <title>Diverse lifestyles and strategies of plant pathogenesis encoded in the genomes of eighteen Dothideomycetes fungi.</title>
        <authorList>
            <person name="Ohm R.A."/>
            <person name="Feau N."/>
            <person name="Henrissat B."/>
            <person name="Schoch C.L."/>
            <person name="Horwitz B.A."/>
            <person name="Barry K.W."/>
            <person name="Condon B.J."/>
            <person name="Copeland A.C."/>
            <person name="Dhillon B."/>
            <person name="Glaser F."/>
            <person name="Hesse C.N."/>
            <person name="Kosti I."/>
            <person name="LaButti K."/>
            <person name="Lindquist E.A."/>
            <person name="Lucas S."/>
            <person name="Salamov A.A."/>
            <person name="Bradshaw R.E."/>
            <person name="Ciuffetti L."/>
            <person name="Hamelin R.C."/>
            <person name="Kema G.H.J."/>
            <person name="Lawrence C."/>
            <person name="Scott J.A."/>
            <person name="Spatafora J.W."/>
            <person name="Turgeon B.G."/>
            <person name="de Wit P.J.G.M."/>
            <person name="Zhong S."/>
            <person name="Goodwin S.B."/>
            <person name="Grigoriev I.V."/>
        </authorList>
    </citation>
    <scope>NUCLEOTIDE SEQUENCE [LARGE SCALE GENOMIC DNA]</scope>
    <source>
        <strain evidence="5 6">SO2202</strain>
    </source>
</reference>
<dbReference type="Proteomes" id="UP000016931">
    <property type="component" value="Unassembled WGS sequence"/>
</dbReference>
<dbReference type="CDD" id="cd00067">
    <property type="entry name" value="GAL4"/>
    <property type="match status" value="1"/>
</dbReference>
<dbReference type="GeneID" id="27897724"/>
<name>M3DCC7_SPHMS</name>
<dbReference type="GO" id="GO:0000981">
    <property type="term" value="F:DNA-binding transcription factor activity, RNA polymerase II-specific"/>
    <property type="evidence" value="ECO:0007669"/>
    <property type="project" value="InterPro"/>
</dbReference>
<dbReference type="PANTHER" id="PTHR47425:SF3">
    <property type="entry name" value="ZN(II)2CYS6 TRANSCRIPTION FACTOR (EUROFUNG)"/>
    <property type="match status" value="1"/>
</dbReference>
<evidence type="ECO:0000256" key="1">
    <source>
        <dbReference type="ARBA" id="ARBA00022723"/>
    </source>
</evidence>
<gene>
    <name evidence="5" type="ORF">SEPMUDRAFT_105719</name>
</gene>
<keyword evidence="2" id="KW-0539">Nucleus</keyword>
<dbReference type="PROSITE" id="PS50048">
    <property type="entry name" value="ZN2_CY6_FUNGAL_2"/>
    <property type="match status" value="1"/>
</dbReference>
<sequence length="727" mass="80550">MSTRIRAGRANSMESKQARGKANACLRCYEKKIKCDMESLGQPCTGCTRDGVKCQKRSRKPYPPRREASSAASSTSSSSRGSPTRSKPGSTPPRSVPMERPQAPLFSPDQFHFSAPFLESPSYFTPIHDFSSNVMPHATVERSNTMTDTLPFFGGDEQDYAFLLSMCDASKDRKANALFGHKSSMGIMEPEALAYAEAKGCFSMPSHAVCEDLVQCYFHYVHPICPIMDIADFLEQYQGGALEGTSLLLLWSMFSVAANFASDSTLATHGYLSRAELKQTLHARAKCLYDLGYEQDPVTQIQSALLLGFWYSDMQDHVQSWHWTGIAISSAQSLGLHRDPDTLCLEHPVPSSRRRLLANIWWCCFFRDRWLSFEHGRPLRINADDCNVPMVSSDYLMQLPDRAPKSWHKYVSLELRHLGPIWIGLLQLTLVLDDILAANQSPRKTTLDIESMTSLERRIARCLPDKQARPFHSDVLLFFESHAQLHLEAAMIALYKPYASEFSSTSASTSTDPTLIRLANGRVKDASARTSGILDRIISSDTLRFAGPMIIPLLVPSMTIHLLQAKSHDQFTSSWSRSRLDQCLLVLKRLEANYPAAALVHQLFAGKRGSQAAALDVGSHDASTASLMDDSKRMSSSCGLDIARNHDMVHQWQGAPLDIHSTGSLCTPNRSAVAAAAATAQWSSPPNLEIVDPDFDLWNLTTPSEGPLFFPLDDVHMNGLEYGACAA</sequence>
<dbReference type="SUPFAM" id="SSF57701">
    <property type="entry name" value="Zn2/Cys6 DNA-binding domain"/>
    <property type="match status" value="1"/>
</dbReference>
<dbReference type="STRING" id="692275.M3DCC7"/>
<dbReference type="HOGENOM" id="CLU_006329_3_1_1"/>
<feature type="compositionally biased region" description="Basic residues" evidence="3">
    <location>
        <begin position="54"/>
        <end position="63"/>
    </location>
</feature>
<dbReference type="AlphaFoldDB" id="M3DCC7"/>
<dbReference type="OMA" id="CYFHYVH"/>
<dbReference type="InterPro" id="IPR036864">
    <property type="entry name" value="Zn2-C6_fun-type_DNA-bd_sf"/>
</dbReference>
<dbReference type="RefSeq" id="XP_016763585.1">
    <property type="nucleotide sequence ID" value="XM_016900587.1"/>
</dbReference>
<keyword evidence="6" id="KW-1185">Reference proteome</keyword>
<dbReference type="eggNOG" id="ENOG502RHAD">
    <property type="taxonomic scope" value="Eukaryota"/>
</dbReference>
<dbReference type="EMBL" id="KB456261">
    <property type="protein sequence ID" value="EMF15464.1"/>
    <property type="molecule type" value="Genomic_DNA"/>
</dbReference>
<dbReference type="PANTHER" id="PTHR47425">
    <property type="entry name" value="FARB-RELATED"/>
    <property type="match status" value="1"/>
</dbReference>
<dbReference type="OrthoDB" id="4161332at2759"/>
<protein>
    <submittedName>
        <fullName evidence="5">Fungal_trans-domain-containing protein</fullName>
    </submittedName>
</protein>
<feature type="region of interest" description="Disordered" evidence="3">
    <location>
        <begin position="39"/>
        <end position="105"/>
    </location>
</feature>
<feature type="compositionally biased region" description="Low complexity" evidence="3">
    <location>
        <begin position="69"/>
        <end position="89"/>
    </location>
</feature>
<proteinExistence type="predicted"/>
<organism evidence="5 6">
    <name type="scientific">Sphaerulina musiva (strain SO2202)</name>
    <name type="common">Poplar stem canker fungus</name>
    <name type="synonym">Septoria musiva</name>
    <dbReference type="NCBI Taxonomy" id="692275"/>
    <lineage>
        <taxon>Eukaryota</taxon>
        <taxon>Fungi</taxon>
        <taxon>Dikarya</taxon>
        <taxon>Ascomycota</taxon>
        <taxon>Pezizomycotina</taxon>
        <taxon>Dothideomycetes</taxon>
        <taxon>Dothideomycetidae</taxon>
        <taxon>Mycosphaerellales</taxon>
        <taxon>Mycosphaerellaceae</taxon>
        <taxon>Sphaerulina</taxon>
    </lineage>
</organism>
<accession>M3DCC7</accession>
<dbReference type="Pfam" id="PF00172">
    <property type="entry name" value="Zn_clus"/>
    <property type="match status" value="1"/>
</dbReference>
<evidence type="ECO:0000256" key="3">
    <source>
        <dbReference type="SAM" id="MobiDB-lite"/>
    </source>
</evidence>
<keyword evidence="1" id="KW-0479">Metal-binding</keyword>
<feature type="domain" description="Zn(2)-C6 fungal-type" evidence="4">
    <location>
        <begin position="24"/>
        <end position="56"/>
    </location>
</feature>
<evidence type="ECO:0000313" key="6">
    <source>
        <dbReference type="Proteomes" id="UP000016931"/>
    </source>
</evidence>
<dbReference type="InterPro" id="IPR001138">
    <property type="entry name" value="Zn2Cys6_DnaBD"/>
</dbReference>
<evidence type="ECO:0000313" key="5">
    <source>
        <dbReference type="EMBL" id="EMF15464.1"/>
    </source>
</evidence>